<evidence type="ECO:0000256" key="7">
    <source>
        <dbReference type="ARBA" id="ARBA00022989"/>
    </source>
</evidence>
<feature type="repeat" description="Solcar" evidence="10">
    <location>
        <begin position="10"/>
        <end position="91"/>
    </location>
</feature>
<evidence type="ECO:0000256" key="6">
    <source>
        <dbReference type="ARBA" id="ARBA00022792"/>
    </source>
</evidence>
<evidence type="ECO:0000313" key="13">
    <source>
        <dbReference type="RefSeq" id="XP_013180258.1"/>
    </source>
</evidence>
<evidence type="ECO:0000256" key="8">
    <source>
        <dbReference type="ARBA" id="ARBA00023128"/>
    </source>
</evidence>
<feature type="transmembrane region" description="Helical" evidence="12">
    <location>
        <begin position="199"/>
        <end position="220"/>
    </location>
</feature>
<gene>
    <name evidence="13" type="primary">LOC106126896</name>
</gene>
<keyword evidence="5" id="KW-0677">Repeat</keyword>
<keyword evidence="8" id="KW-0496">Mitochondrion</keyword>
<proteinExistence type="inferred from homology"/>
<feature type="repeat" description="Solcar" evidence="10">
    <location>
        <begin position="197"/>
        <end position="280"/>
    </location>
</feature>
<dbReference type="GO" id="GO:0005743">
    <property type="term" value="C:mitochondrial inner membrane"/>
    <property type="evidence" value="ECO:0007669"/>
    <property type="project" value="UniProtKB-SubCell"/>
</dbReference>
<feature type="repeat" description="Solcar" evidence="10">
    <location>
        <begin position="99"/>
        <end position="190"/>
    </location>
</feature>
<keyword evidence="9 10" id="KW-0472">Membrane</keyword>
<dbReference type="AlphaFoldDB" id="A0AAJ7EK09"/>
<dbReference type="Gene3D" id="1.50.40.10">
    <property type="entry name" value="Mitochondrial carrier domain"/>
    <property type="match status" value="1"/>
</dbReference>
<dbReference type="PROSITE" id="PS50920">
    <property type="entry name" value="SOLCAR"/>
    <property type="match status" value="3"/>
</dbReference>
<comment type="subcellular location">
    <subcellularLocation>
        <location evidence="1">Mitochondrion inner membrane</location>
        <topology evidence="1">Multi-pass membrane protein</topology>
    </subcellularLocation>
</comment>
<sequence length="294" mass="31948">MAEPQIPRWANFILGGCSGMMAASVVHPADLVKTRMQLLGPKVRLSTIAVVQRIIRKEGFLGFYSGLSASLCRQATYTAGRTGCFYSLLDFYKGYYGTPNFVAKLALASMAGSVGAVVGNPAEIALIRMTADGQMPPEKRRNYKNVIDAIFRIVREEGPLALFRGVASTVTRSAIVNAAQLGGYAQAREMLLPVMGEGIGLHFAAAMISGLITTIVYLPVDIVKTRVQNASVPTSQVKVLLQVIKNEGPLKLWSGFVPTYTKLGPQTVLLFLFLEQLVSLYLKFNQPTPSQKKD</sequence>
<name>A0AAJ7EK09_PAPXU</name>
<evidence type="ECO:0000256" key="2">
    <source>
        <dbReference type="ARBA" id="ARBA00006375"/>
    </source>
</evidence>
<dbReference type="GeneID" id="106126896"/>
<keyword evidence="6" id="KW-0999">Mitochondrion inner membrane</keyword>
<dbReference type="RefSeq" id="XP_013180258.1">
    <property type="nucleotide sequence ID" value="XM_013324804.1"/>
</dbReference>
<dbReference type="FunFam" id="1.50.40.10:FF:000009">
    <property type="entry name" value="Mitochondrial 2-oxoglutarate/malate carrier protein"/>
    <property type="match status" value="1"/>
</dbReference>
<dbReference type="Proteomes" id="UP000694872">
    <property type="component" value="Unplaced"/>
</dbReference>
<dbReference type="KEGG" id="pxu:106126896"/>
<evidence type="ECO:0000256" key="12">
    <source>
        <dbReference type="SAM" id="Phobius"/>
    </source>
</evidence>
<protein>
    <submittedName>
        <fullName evidence="13">Mitochondrial 2-oxoglutarate/malate carrier protein-like</fullName>
    </submittedName>
</protein>
<organism evidence="13">
    <name type="scientific">Papilio xuthus</name>
    <name type="common">Asian swallowtail butterfly</name>
    <dbReference type="NCBI Taxonomy" id="66420"/>
    <lineage>
        <taxon>Eukaryota</taxon>
        <taxon>Metazoa</taxon>
        <taxon>Ecdysozoa</taxon>
        <taxon>Arthropoda</taxon>
        <taxon>Hexapoda</taxon>
        <taxon>Insecta</taxon>
        <taxon>Pterygota</taxon>
        <taxon>Neoptera</taxon>
        <taxon>Endopterygota</taxon>
        <taxon>Lepidoptera</taxon>
        <taxon>Glossata</taxon>
        <taxon>Ditrysia</taxon>
        <taxon>Papilionoidea</taxon>
        <taxon>Papilionidae</taxon>
        <taxon>Papilioninae</taxon>
        <taxon>Papilio</taxon>
    </lineage>
</organism>
<dbReference type="InterPro" id="IPR018108">
    <property type="entry name" value="MCP_transmembrane"/>
</dbReference>
<dbReference type="PANTHER" id="PTHR45618">
    <property type="entry name" value="MITOCHONDRIAL DICARBOXYLATE CARRIER-RELATED"/>
    <property type="match status" value="1"/>
</dbReference>
<dbReference type="InterPro" id="IPR050391">
    <property type="entry name" value="Mito_Metabolite_Transporter"/>
</dbReference>
<keyword evidence="3 11" id="KW-0813">Transport</keyword>
<evidence type="ECO:0000256" key="4">
    <source>
        <dbReference type="ARBA" id="ARBA00022692"/>
    </source>
</evidence>
<evidence type="ECO:0000256" key="3">
    <source>
        <dbReference type="ARBA" id="ARBA00022448"/>
    </source>
</evidence>
<comment type="similarity">
    <text evidence="2 11">Belongs to the mitochondrial carrier (TC 2.A.29) family.</text>
</comment>
<evidence type="ECO:0000256" key="1">
    <source>
        <dbReference type="ARBA" id="ARBA00004448"/>
    </source>
</evidence>
<dbReference type="InterPro" id="IPR023395">
    <property type="entry name" value="MCP_dom_sf"/>
</dbReference>
<evidence type="ECO:0000256" key="5">
    <source>
        <dbReference type="ARBA" id="ARBA00022737"/>
    </source>
</evidence>
<dbReference type="Pfam" id="PF00153">
    <property type="entry name" value="Mito_carr"/>
    <property type="match status" value="3"/>
</dbReference>
<evidence type="ECO:0000256" key="11">
    <source>
        <dbReference type="RuleBase" id="RU000488"/>
    </source>
</evidence>
<keyword evidence="7 12" id="KW-1133">Transmembrane helix</keyword>
<dbReference type="SUPFAM" id="SSF103506">
    <property type="entry name" value="Mitochondrial carrier"/>
    <property type="match status" value="1"/>
</dbReference>
<evidence type="ECO:0000256" key="9">
    <source>
        <dbReference type="ARBA" id="ARBA00023136"/>
    </source>
</evidence>
<accession>A0AAJ7EK09</accession>
<reference evidence="13" key="1">
    <citation type="submission" date="2025-08" db="UniProtKB">
        <authorList>
            <consortium name="RefSeq"/>
        </authorList>
    </citation>
    <scope>IDENTIFICATION</scope>
</reference>
<keyword evidence="4 10" id="KW-0812">Transmembrane</keyword>
<evidence type="ECO:0000256" key="10">
    <source>
        <dbReference type="PROSITE-ProRule" id="PRU00282"/>
    </source>
</evidence>